<evidence type="ECO:0000313" key="9">
    <source>
        <dbReference type="Proteomes" id="UP000824782"/>
    </source>
</evidence>
<dbReference type="SUPFAM" id="SSF57667">
    <property type="entry name" value="beta-beta-alpha zinc fingers"/>
    <property type="match status" value="1"/>
</dbReference>
<dbReference type="EMBL" id="WNYA01000006">
    <property type="protein sequence ID" value="KAG8566921.1"/>
    <property type="molecule type" value="Genomic_DNA"/>
</dbReference>
<dbReference type="PANTHER" id="PTHR47166:SF1">
    <property type="entry name" value="ZINC FINGER PROTEIN 831"/>
    <property type="match status" value="1"/>
</dbReference>
<feature type="region of interest" description="Disordered" evidence="6">
    <location>
        <begin position="1134"/>
        <end position="1205"/>
    </location>
</feature>
<keyword evidence="2" id="KW-0677">Repeat</keyword>
<evidence type="ECO:0000256" key="1">
    <source>
        <dbReference type="ARBA" id="ARBA00022723"/>
    </source>
</evidence>
<keyword evidence="1" id="KW-0479">Metal-binding</keyword>
<comment type="caution">
    <text evidence="8">The sequence shown here is derived from an EMBL/GenBank/DDBJ whole genome shotgun (WGS) entry which is preliminary data.</text>
</comment>
<dbReference type="Gene3D" id="3.30.160.60">
    <property type="entry name" value="Classic Zinc Finger"/>
    <property type="match status" value="2"/>
</dbReference>
<evidence type="ECO:0000256" key="5">
    <source>
        <dbReference type="PROSITE-ProRule" id="PRU00042"/>
    </source>
</evidence>
<name>A0AAV7B0D0_ENGPU</name>
<reference evidence="8" key="1">
    <citation type="thesis" date="2020" institute="ProQuest LLC" country="789 East Eisenhower Parkway, Ann Arbor, MI, USA">
        <title>Comparative Genomics and Chromosome Evolution.</title>
        <authorList>
            <person name="Mudd A.B."/>
        </authorList>
    </citation>
    <scope>NUCLEOTIDE SEQUENCE</scope>
    <source>
        <strain evidence="8">237g6f4</strain>
        <tissue evidence="8">Blood</tissue>
    </source>
</reference>
<evidence type="ECO:0000313" key="8">
    <source>
        <dbReference type="EMBL" id="KAG8566921.1"/>
    </source>
</evidence>
<dbReference type="SMART" id="SM00355">
    <property type="entry name" value="ZnF_C2H2"/>
    <property type="match status" value="2"/>
</dbReference>
<accession>A0AAV7B0D0</accession>
<dbReference type="PROSITE" id="PS00028">
    <property type="entry name" value="ZINC_FINGER_C2H2_1"/>
    <property type="match status" value="2"/>
</dbReference>
<dbReference type="Proteomes" id="UP000824782">
    <property type="component" value="Unassembled WGS sequence"/>
</dbReference>
<keyword evidence="3 5" id="KW-0863">Zinc-finger</keyword>
<dbReference type="Pfam" id="PF00096">
    <property type="entry name" value="zf-C2H2"/>
    <property type="match status" value="1"/>
</dbReference>
<feature type="domain" description="C2H2-type" evidence="7">
    <location>
        <begin position="162"/>
        <end position="191"/>
    </location>
</feature>
<feature type="region of interest" description="Disordered" evidence="6">
    <location>
        <begin position="290"/>
        <end position="315"/>
    </location>
</feature>
<dbReference type="GO" id="GO:0008270">
    <property type="term" value="F:zinc ion binding"/>
    <property type="evidence" value="ECO:0007669"/>
    <property type="project" value="UniProtKB-KW"/>
</dbReference>
<keyword evidence="4" id="KW-0862">Zinc</keyword>
<dbReference type="InterPro" id="IPR036236">
    <property type="entry name" value="Znf_C2H2_sf"/>
</dbReference>
<feature type="compositionally biased region" description="Polar residues" evidence="6">
    <location>
        <begin position="294"/>
        <end position="304"/>
    </location>
</feature>
<evidence type="ECO:0000259" key="7">
    <source>
        <dbReference type="PROSITE" id="PS50157"/>
    </source>
</evidence>
<protein>
    <recommendedName>
        <fullName evidence="7">C2H2-type domain-containing protein</fullName>
    </recommendedName>
</protein>
<feature type="region of interest" description="Disordered" evidence="6">
    <location>
        <begin position="553"/>
        <end position="590"/>
    </location>
</feature>
<sequence>MDSSNVSVLSSSLAYPSGLSNPLPGINEHQSTLVNKGKSSQTVVLNGISLPVVQIAQQEGQQTPLQLAPGGTSFAIENTNLSVIFTPQPQNILQKPQTQTLTLNIVNTLPVLGPNTPASLIGPSPGKSKSIGKHICAHCGRDCLKPSVLEKHIRSHTGERPFPCNICGISFKTQSNLYKHRRTQTHVNNAKQCFDSDCGNCTEDKLHVHSDQSTCLEISSGTKHVCMDKNNSAQNKHFSGIQETDRLPENKEDISVLSLMKVHDKASTDSYYLSQTIVSTGMPNIQKTVMDPKSTASSRHGQLQRQHETCVDKQWDSSHSERKLKKCESTDSGYLSHSDSADLQMFAGSPLHSLSECSIESGNILGISSVEGEDKTIYAQKKNLEERISMLISQNKAVVDNTHLDNVRPRKTALSKQGSIDLPMPYTFKGSFHFDIKSLDANRKNVSILPAKSNFTQSEKNKPLFFHSVPTQISTTIENIILPRSNSLPFVEGGRLKDRLTVHNIKGSGKQSVNANYNNILLSNSATACTVDFSSSHPRGLVRQAAVDEMQIGNGSDSTTTEDIKERKKITGDRLSSKISSKKGGQRKSNMFSHEKWQMYGDETFKKFYQKIKKNEQLKKIKQDYSESKGTLSSENCELRKSSENTASMPVVTLPHSSMYVTGTYTVTNDALSINDCQITLSGESSAQGNNPDSKLKCDLKMSKVDMNNSHNVAANVQTHTDDSNNPSILVTENPKKGPSISGMHEFIEFGYVDNFQNHEGSPSDRKKLKVARLKGELFHSVSFDIPDDAAEYQNKNVNCITDGKKTCHSFSTNLNKDVLLSHEGDSGDIPAQLANSFIPTPQTLSTPKKSLFSPRYLIKFNFTGTSVKDSVLESNQPTVLRDTGLINVTEDNSKCIFVPTKLYQPAFLNNQLKRTQKHDSVIAPFGKISLNEECVPESSNSTLISQLPEQNRDSDIQGTQKFSLDNTCLDRQHACEDPIVVKDLISEKMELNSSMVLVSSEIIATNKFNKPSQDTLLVDILLPGQTSWKSLDKSGFKSQESSFIAAQCTNSPPCISSVKVTQVTFSTMNTEPKSTWCWLDRCLPLPAEQKEKSFSVYASLSSNAFKERCDPHQGRIEKDVDWNTIDGQPIISSAQKKECLGEETDNSKNNPLIKKSSKMGTVVKYRHVKRSKDGTRGRSHSRVSQHRTTGTHGQDQQHKKINCDSTLESGGILMRTTNFDLNEREGRSTSIHLSACEPAVLSQESEAKLSLDSKLNENTISTTTEALEQLVTGKDSQSSLLTEEMAQQEPLEPAEPLTVQQCQQLSGFPPQKHVRKILQRSKTIGHSLGDNAVQSSSWVTSFDSHPRVPVETKDGIRRSSLQNMHAPDFYMDPNSSNSGLNMTDRTFSINWKLESDEQEEPSLLQNQSLKKLKKINLEVMRKQTHVECSDSSSDDEDRLYIEIIE</sequence>
<feature type="domain" description="C2H2-type" evidence="7">
    <location>
        <begin position="134"/>
        <end position="161"/>
    </location>
</feature>
<dbReference type="FunFam" id="3.30.160.60:FF:000688">
    <property type="entry name" value="zinc finger protein 197 isoform X1"/>
    <property type="match status" value="1"/>
</dbReference>
<evidence type="ECO:0000256" key="6">
    <source>
        <dbReference type="SAM" id="MobiDB-lite"/>
    </source>
</evidence>
<dbReference type="InterPro" id="IPR013087">
    <property type="entry name" value="Znf_C2H2_type"/>
</dbReference>
<feature type="compositionally biased region" description="Basic and acidic residues" evidence="6">
    <location>
        <begin position="562"/>
        <end position="576"/>
    </location>
</feature>
<dbReference type="PROSITE" id="PS50157">
    <property type="entry name" value="ZINC_FINGER_C2H2_2"/>
    <property type="match status" value="2"/>
</dbReference>
<keyword evidence="9" id="KW-1185">Reference proteome</keyword>
<dbReference type="PANTHER" id="PTHR47166">
    <property type="entry name" value="ZINC FINGER PROTEIN 831"/>
    <property type="match status" value="1"/>
</dbReference>
<evidence type="ECO:0000256" key="2">
    <source>
        <dbReference type="ARBA" id="ARBA00022737"/>
    </source>
</evidence>
<feature type="compositionally biased region" description="Basic and acidic residues" evidence="6">
    <location>
        <begin position="305"/>
        <end position="315"/>
    </location>
</feature>
<evidence type="ECO:0000256" key="3">
    <source>
        <dbReference type="ARBA" id="ARBA00022771"/>
    </source>
</evidence>
<organism evidence="8 9">
    <name type="scientific">Engystomops pustulosus</name>
    <name type="common">Tungara frog</name>
    <name type="synonym">Physalaemus pustulosus</name>
    <dbReference type="NCBI Taxonomy" id="76066"/>
    <lineage>
        <taxon>Eukaryota</taxon>
        <taxon>Metazoa</taxon>
        <taxon>Chordata</taxon>
        <taxon>Craniata</taxon>
        <taxon>Vertebrata</taxon>
        <taxon>Euteleostomi</taxon>
        <taxon>Amphibia</taxon>
        <taxon>Batrachia</taxon>
        <taxon>Anura</taxon>
        <taxon>Neobatrachia</taxon>
        <taxon>Hyloidea</taxon>
        <taxon>Leptodactylidae</taxon>
        <taxon>Leiuperinae</taxon>
        <taxon>Engystomops</taxon>
    </lineage>
</organism>
<proteinExistence type="predicted"/>
<gene>
    <name evidence="8" type="ORF">GDO81_013419</name>
</gene>
<evidence type="ECO:0000256" key="4">
    <source>
        <dbReference type="ARBA" id="ARBA00022833"/>
    </source>
</evidence>